<protein>
    <recommendedName>
        <fullName evidence="3">Reverse transcriptase zinc-binding domain-containing protein</fullName>
    </recommendedName>
</protein>
<dbReference type="Gramene" id="Bo6g112580.1">
    <property type="protein sequence ID" value="Bo6g112580.1"/>
    <property type="gene ID" value="Bo6g112580"/>
</dbReference>
<accession>A0A0D3CZR0</accession>
<dbReference type="Proteomes" id="UP000032141">
    <property type="component" value="Chromosome C6"/>
</dbReference>
<reference evidence="1 2" key="1">
    <citation type="journal article" date="2014" name="Genome Biol.">
        <title>Transcriptome and methylome profiling reveals relics of genome dominance in the mesopolyploid Brassica oleracea.</title>
        <authorList>
            <person name="Parkin I.A."/>
            <person name="Koh C."/>
            <person name="Tang H."/>
            <person name="Robinson S.J."/>
            <person name="Kagale S."/>
            <person name="Clarke W.E."/>
            <person name="Town C.D."/>
            <person name="Nixon J."/>
            <person name="Krishnakumar V."/>
            <person name="Bidwell S.L."/>
            <person name="Denoeud F."/>
            <person name="Belcram H."/>
            <person name="Links M.G."/>
            <person name="Just J."/>
            <person name="Clarke C."/>
            <person name="Bender T."/>
            <person name="Huebert T."/>
            <person name="Mason A.S."/>
            <person name="Pires J.C."/>
            <person name="Barker G."/>
            <person name="Moore J."/>
            <person name="Walley P.G."/>
            <person name="Manoli S."/>
            <person name="Batley J."/>
            <person name="Edwards D."/>
            <person name="Nelson M.N."/>
            <person name="Wang X."/>
            <person name="Paterson A.H."/>
            <person name="King G."/>
            <person name="Bancroft I."/>
            <person name="Chalhoub B."/>
            <person name="Sharpe A.G."/>
        </authorList>
    </citation>
    <scope>NUCLEOTIDE SEQUENCE</scope>
    <source>
        <strain evidence="1 2">cv. TO1000</strain>
    </source>
</reference>
<keyword evidence="2" id="KW-1185">Reference proteome</keyword>
<dbReference type="AlphaFoldDB" id="A0A0D3CZR0"/>
<organism evidence="1 2">
    <name type="scientific">Brassica oleracea var. oleracea</name>
    <dbReference type="NCBI Taxonomy" id="109376"/>
    <lineage>
        <taxon>Eukaryota</taxon>
        <taxon>Viridiplantae</taxon>
        <taxon>Streptophyta</taxon>
        <taxon>Embryophyta</taxon>
        <taxon>Tracheophyta</taxon>
        <taxon>Spermatophyta</taxon>
        <taxon>Magnoliopsida</taxon>
        <taxon>eudicotyledons</taxon>
        <taxon>Gunneridae</taxon>
        <taxon>Pentapetalae</taxon>
        <taxon>rosids</taxon>
        <taxon>malvids</taxon>
        <taxon>Brassicales</taxon>
        <taxon>Brassicaceae</taxon>
        <taxon>Brassiceae</taxon>
        <taxon>Brassica</taxon>
    </lineage>
</organism>
<dbReference type="EnsemblPlants" id="Bo6g112580.1">
    <property type="protein sequence ID" value="Bo6g112580.1"/>
    <property type="gene ID" value="Bo6g112580"/>
</dbReference>
<evidence type="ECO:0000313" key="2">
    <source>
        <dbReference type="Proteomes" id="UP000032141"/>
    </source>
</evidence>
<reference evidence="1" key="2">
    <citation type="submission" date="2015-03" db="UniProtKB">
        <authorList>
            <consortium name="EnsemblPlants"/>
        </authorList>
    </citation>
    <scope>IDENTIFICATION</scope>
</reference>
<dbReference type="HOGENOM" id="CLU_000680_19_2_1"/>
<evidence type="ECO:0000313" key="1">
    <source>
        <dbReference type="EnsemblPlants" id="Bo6g112580.1"/>
    </source>
</evidence>
<sequence>MKRLTLLCWQSAIYWIWQERNKRLHNNQFRAPDAIIRLITCQITDRISSYRLKSLIASSRYMQFWLSTET</sequence>
<dbReference type="OMA" id="SAIYWIW"/>
<evidence type="ECO:0008006" key="3">
    <source>
        <dbReference type="Google" id="ProtNLM"/>
    </source>
</evidence>
<proteinExistence type="predicted"/>
<name>A0A0D3CZR0_BRAOL</name>